<protein>
    <submittedName>
        <fullName evidence="2">Putative secreted protein</fullName>
    </submittedName>
</protein>
<comment type="caution">
    <text evidence="2">The sequence shown here is derived from an EMBL/GenBank/DDBJ whole genome shotgun (WGS) entry which is preliminary data.</text>
</comment>
<dbReference type="Gene3D" id="3.30.70.2970">
    <property type="entry name" value="Protein of unknown function (DUF541), domain 2"/>
    <property type="match status" value="1"/>
</dbReference>
<accession>A0A420XEC6</accession>
<keyword evidence="1" id="KW-0732">Signal</keyword>
<dbReference type="InterPro" id="IPR052022">
    <property type="entry name" value="26kDa_periplasmic_antigen"/>
</dbReference>
<dbReference type="GO" id="GO:0006974">
    <property type="term" value="P:DNA damage response"/>
    <property type="evidence" value="ECO:0007669"/>
    <property type="project" value="TreeGrafter"/>
</dbReference>
<dbReference type="Pfam" id="PF04402">
    <property type="entry name" value="SIMPL"/>
    <property type="match status" value="1"/>
</dbReference>
<organism evidence="2 3">
    <name type="scientific">Otariodibacter oris</name>
    <dbReference type="NCBI Taxonomy" id="1032623"/>
    <lineage>
        <taxon>Bacteria</taxon>
        <taxon>Pseudomonadati</taxon>
        <taxon>Pseudomonadota</taxon>
        <taxon>Gammaproteobacteria</taxon>
        <taxon>Pasteurellales</taxon>
        <taxon>Pasteurellaceae</taxon>
        <taxon>Otariodibacter</taxon>
    </lineage>
</organism>
<dbReference type="RefSeq" id="WP_121124385.1">
    <property type="nucleotide sequence ID" value="NZ_CP016604.1"/>
</dbReference>
<evidence type="ECO:0000256" key="1">
    <source>
        <dbReference type="SAM" id="SignalP"/>
    </source>
</evidence>
<gene>
    <name evidence="2" type="ORF">DES31_1940</name>
</gene>
<evidence type="ECO:0000313" key="3">
    <source>
        <dbReference type="Proteomes" id="UP000280099"/>
    </source>
</evidence>
<dbReference type="EMBL" id="RBJC01000012">
    <property type="protein sequence ID" value="RKR70496.1"/>
    <property type="molecule type" value="Genomic_DNA"/>
</dbReference>
<dbReference type="PANTHER" id="PTHR34387">
    <property type="entry name" value="SLR1258 PROTEIN"/>
    <property type="match status" value="1"/>
</dbReference>
<name>A0A420XEC6_9PAST</name>
<feature type="signal peptide" evidence="1">
    <location>
        <begin position="1"/>
        <end position="21"/>
    </location>
</feature>
<reference evidence="2 3" key="1">
    <citation type="submission" date="2018-10" db="EMBL/GenBank/DDBJ databases">
        <title>Genomic Encyclopedia of Type Strains, Phase IV (KMG-IV): sequencing the most valuable type-strain genomes for metagenomic binning, comparative biology and taxonomic classification.</title>
        <authorList>
            <person name="Goeker M."/>
        </authorList>
    </citation>
    <scope>NUCLEOTIDE SEQUENCE [LARGE SCALE GENOMIC DNA]</scope>
    <source>
        <strain evidence="2 3">DSM 23800</strain>
    </source>
</reference>
<dbReference type="Gene3D" id="3.30.110.170">
    <property type="entry name" value="Protein of unknown function (DUF541), domain 1"/>
    <property type="match status" value="1"/>
</dbReference>
<dbReference type="PANTHER" id="PTHR34387:SF1">
    <property type="entry name" value="PERIPLASMIC IMMUNOGENIC PROTEIN"/>
    <property type="match status" value="1"/>
</dbReference>
<dbReference type="InterPro" id="IPR007497">
    <property type="entry name" value="SIMPL/DUF541"/>
</dbReference>
<dbReference type="AlphaFoldDB" id="A0A420XEC6"/>
<feature type="chain" id="PRO_5019267199" evidence="1">
    <location>
        <begin position="22"/>
        <end position="248"/>
    </location>
</feature>
<keyword evidence="3" id="KW-1185">Reference proteome</keyword>
<dbReference type="OrthoDB" id="7062395at2"/>
<evidence type="ECO:0000313" key="2">
    <source>
        <dbReference type="EMBL" id="RKR70496.1"/>
    </source>
</evidence>
<dbReference type="Proteomes" id="UP000280099">
    <property type="component" value="Unassembled WGS sequence"/>
</dbReference>
<proteinExistence type="predicted"/>
<sequence length="248" mass="27462">MKLYQYFSILPFLLVTVSASAAIAQRTDQVSDQIINQQESIFHFSTKVTRTVEKDLMQAQIYSRQTGKNLTDIKKSVSVNLNKVLEDIKQYSTINVSTNGISNRADYDNDGKVIGWVAEGQILLQSKDFDAMAKVLETLGSEVAIDYVNFSVSPEAQAALEDEMTVEIINQFKHKAEVIQKSLQAKNYVLGEITLNTPNSGGQYQRPMPIMYATKSLSSMEDDSLPLEAGTGEVSATASGKIIFNQEQ</sequence>